<evidence type="ECO:0000313" key="2">
    <source>
        <dbReference type="EMBL" id="MBA5801733.1"/>
    </source>
</evidence>
<reference evidence="2 3" key="1">
    <citation type="submission" date="2020-07" db="EMBL/GenBank/DDBJ databases">
        <authorList>
            <person name="Sun Q."/>
        </authorList>
    </citation>
    <scope>NUCLEOTIDE SEQUENCE [LARGE SCALE GENOMIC DNA]</scope>
    <source>
        <strain evidence="2 3">WYCCWR 11317</strain>
    </source>
</reference>
<dbReference type="CDD" id="cd02933">
    <property type="entry name" value="OYE_like_FMN"/>
    <property type="match status" value="1"/>
</dbReference>
<dbReference type="InterPro" id="IPR045247">
    <property type="entry name" value="Oye-like"/>
</dbReference>
<dbReference type="PANTHER" id="PTHR22893:SF91">
    <property type="entry name" value="NADPH DEHYDROGENASE 2-RELATED"/>
    <property type="match status" value="1"/>
</dbReference>
<dbReference type="PANTHER" id="PTHR22893">
    <property type="entry name" value="NADH OXIDOREDUCTASE-RELATED"/>
    <property type="match status" value="1"/>
</dbReference>
<dbReference type="RefSeq" id="WP_182208785.1">
    <property type="nucleotide sequence ID" value="NZ_JACGBJ010000004.1"/>
</dbReference>
<dbReference type="Pfam" id="PF00724">
    <property type="entry name" value="Oxidored_FMN"/>
    <property type="match status" value="1"/>
</dbReference>
<proteinExistence type="predicted"/>
<organism evidence="2 3">
    <name type="scientific">Rhizobium changzhiense</name>
    <dbReference type="NCBI Taxonomy" id="2692317"/>
    <lineage>
        <taxon>Bacteria</taxon>
        <taxon>Pseudomonadati</taxon>
        <taxon>Pseudomonadota</taxon>
        <taxon>Alphaproteobacteria</taxon>
        <taxon>Hyphomicrobiales</taxon>
        <taxon>Rhizobiaceae</taxon>
        <taxon>Rhizobium/Agrobacterium group</taxon>
        <taxon>Rhizobium</taxon>
    </lineage>
</organism>
<dbReference type="Gene3D" id="3.20.20.70">
    <property type="entry name" value="Aldolase class I"/>
    <property type="match status" value="1"/>
</dbReference>
<dbReference type="InterPro" id="IPR013785">
    <property type="entry name" value="Aldolase_TIM"/>
</dbReference>
<feature type="domain" description="NADH:flavin oxidoreductase/NADH oxidase N-terminal" evidence="1">
    <location>
        <begin position="3"/>
        <end position="349"/>
    </location>
</feature>
<dbReference type="InterPro" id="IPR001155">
    <property type="entry name" value="OxRdtase_FMN_N"/>
</dbReference>
<accession>A0ABR6A516</accession>
<dbReference type="SUPFAM" id="SSF51395">
    <property type="entry name" value="FMN-linked oxidoreductases"/>
    <property type="match status" value="1"/>
</dbReference>
<dbReference type="Proteomes" id="UP000539787">
    <property type="component" value="Unassembled WGS sequence"/>
</dbReference>
<evidence type="ECO:0000313" key="3">
    <source>
        <dbReference type="Proteomes" id="UP000539787"/>
    </source>
</evidence>
<evidence type="ECO:0000259" key="1">
    <source>
        <dbReference type="Pfam" id="PF00724"/>
    </source>
</evidence>
<name>A0ABR6A516_9HYPH</name>
<keyword evidence="3" id="KW-1185">Reference proteome</keyword>
<sequence>MAKLFEPTKVGDISVKNRIVMAPLTRNRSPGAIPNDLNVEYYRQRATAGLIITEATAITHQGQGYANVPGLYSKEALDGWKRVTDAVHAAGGKIVVQMWHVGRISHTTLQPNDGKPVSSTNRVAKAKTYLVNADGTGSFADTSEPRALETAEIPGIIEDYRKAARAAIDAGFDGVEIHGANGYLLDQFIRDGINDRTDQYGGSIENRTRLTFEIVDAVVKEIGAGRTAIRISPVTPSGESYDSNPQATFAHVVEGLAKYDLAYIHVIEGQTGGDRDYKQGDNPSFDYKALCQTYEKAGGKADWMVNNGYDRGLAIDAVESGRADLVAFGKPYIANPDLVERLEHNLPLNTPDQSTFYGGTAKGYIDYPILEKVA</sequence>
<dbReference type="EMBL" id="JACGBJ010000004">
    <property type="protein sequence ID" value="MBA5801733.1"/>
    <property type="molecule type" value="Genomic_DNA"/>
</dbReference>
<comment type="caution">
    <text evidence="2">The sequence shown here is derived from an EMBL/GenBank/DDBJ whole genome shotgun (WGS) entry which is preliminary data.</text>
</comment>
<gene>
    <name evidence="2" type="ORF">HX902_08785</name>
</gene>
<protein>
    <submittedName>
        <fullName evidence="2">Alkene reductase</fullName>
    </submittedName>
</protein>